<gene>
    <name evidence="1" type="ORF">A6R73_10150</name>
</gene>
<evidence type="ECO:0000313" key="1">
    <source>
        <dbReference type="EMBL" id="OAX57425.1"/>
    </source>
</evidence>
<accession>A0A199P8T6</accession>
<reference evidence="1 2" key="1">
    <citation type="submission" date="2016-04" db="EMBL/GenBank/DDBJ databases">
        <title>Xanthomonas translucens phylogeny.</title>
        <authorList>
            <person name="Langlois P."/>
        </authorList>
    </citation>
    <scope>NUCLEOTIDE SEQUENCE [LARGE SCALE GENOMIC DNA]</scope>
    <source>
        <strain evidence="1 2">B99</strain>
    </source>
</reference>
<sequence>MHAITACLGISKHVCRCAWRVVVAYYTERQQAIAVVALFMGQIIPVKFSIPVCRVMLEDFDILFVKPCHLTFSSS</sequence>
<protein>
    <submittedName>
        <fullName evidence="1">Uncharacterized protein</fullName>
    </submittedName>
</protein>
<organism evidence="1 2">
    <name type="scientific">Xanthomonas graminis pv. poae</name>
    <dbReference type="NCBI Taxonomy" id="227946"/>
    <lineage>
        <taxon>Bacteria</taxon>
        <taxon>Pseudomonadati</taxon>
        <taxon>Pseudomonadota</taxon>
        <taxon>Gammaproteobacteria</taxon>
        <taxon>Lysobacterales</taxon>
        <taxon>Lysobacteraceae</taxon>
        <taxon>Xanthomonas</taxon>
        <taxon>Xanthomonas translucens group</taxon>
        <taxon>Xanthomonas graminis</taxon>
    </lineage>
</organism>
<dbReference type="Proteomes" id="UP000093858">
    <property type="component" value="Unassembled WGS sequence"/>
</dbReference>
<comment type="caution">
    <text evidence="1">The sequence shown here is derived from an EMBL/GenBank/DDBJ whole genome shotgun (WGS) entry which is preliminary data.</text>
</comment>
<proteinExistence type="predicted"/>
<dbReference type="AlphaFoldDB" id="A0A199P8T6"/>
<evidence type="ECO:0000313" key="2">
    <source>
        <dbReference type="Proteomes" id="UP000093858"/>
    </source>
</evidence>
<name>A0A199P8T6_9XANT</name>
<dbReference type="EMBL" id="LWSU01000027">
    <property type="protein sequence ID" value="OAX57425.1"/>
    <property type="molecule type" value="Genomic_DNA"/>
</dbReference>